<organism evidence="1 2">
    <name type="scientific">Lysinibacillus xylanilyticus</name>
    <dbReference type="NCBI Taxonomy" id="582475"/>
    <lineage>
        <taxon>Bacteria</taxon>
        <taxon>Bacillati</taxon>
        <taxon>Bacillota</taxon>
        <taxon>Bacilli</taxon>
        <taxon>Bacillales</taxon>
        <taxon>Bacillaceae</taxon>
        <taxon>Lysinibacillus</taxon>
    </lineage>
</organism>
<proteinExistence type="predicted"/>
<dbReference type="EMBL" id="JAMDLZ010000017">
    <property type="protein sequence ID" value="MCY9547628.1"/>
    <property type="molecule type" value="Genomic_DNA"/>
</dbReference>
<dbReference type="RefSeq" id="WP_268637592.1">
    <property type="nucleotide sequence ID" value="NZ_JAMDLZ010000017.1"/>
</dbReference>
<dbReference type="Proteomes" id="UP001527052">
    <property type="component" value="Unassembled WGS sequence"/>
</dbReference>
<sequence>MNQFYLLHFNVFSNAHHHNAGLISVPTDKRAAELNEKMGRGIKDAICKAGYTHMMRYFEFVEVEFQEYSKETV</sequence>
<name>A0ABT4EQ32_9BACI</name>
<protein>
    <submittedName>
        <fullName evidence="1">Uncharacterized protein</fullName>
    </submittedName>
</protein>
<keyword evidence="2" id="KW-1185">Reference proteome</keyword>
<evidence type="ECO:0000313" key="1">
    <source>
        <dbReference type="EMBL" id="MCY9547628.1"/>
    </source>
</evidence>
<accession>A0ABT4EQ32</accession>
<gene>
    <name evidence="1" type="ORF">M5W82_11740</name>
</gene>
<evidence type="ECO:0000313" key="2">
    <source>
        <dbReference type="Proteomes" id="UP001527052"/>
    </source>
</evidence>
<comment type="caution">
    <text evidence="1">The sequence shown here is derived from an EMBL/GenBank/DDBJ whole genome shotgun (WGS) entry which is preliminary data.</text>
</comment>
<reference evidence="1 2" key="1">
    <citation type="submission" date="2022-05" db="EMBL/GenBank/DDBJ databases">
        <title>Genome Sequencing of Bee-Associated Microbes.</title>
        <authorList>
            <person name="Dunlap C."/>
        </authorList>
    </citation>
    <scope>NUCLEOTIDE SEQUENCE [LARGE SCALE GENOMIC DNA]</scope>
    <source>
        <strain evidence="1 2">NRRL BD-083</strain>
    </source>
</reference>